<keyword evidence="1" id="KW-0732">Signal</keyword>
<feature type="signal peptide" evidence="1">
    <location>
        <begin position="1"/>
        <end position="23"/>
    </location>
</feature>
<evidence type="ECO:0000256" key="1">
    <source>
        <dbReference type="SAM" id="SignalP"/>
    </source>
</evidence>
<organism evidence="2 3">
    <name type="scientific">Meloidogyne hapla</name>
    <name type="common">Root-knot nematode worm</name>
    <dbReference type="NCBI Taxonomy" id="6305"/>
    <lineage>
        <taxon>Eukaryota</taxon>
        <taxon>Metazoa</taxon>
        <taxon>Ecdysozoa</taxon>
        <taxon>Nematoda</taxon>
        <taxon>Chromadorea</taxon>
        <taxon>Rhabditida</taxon>
        <taxon>Tylenchina</taxon>
        <taxon>Tylenchomorpha</taxon>
        <taxon>Tylenchoidea</taxon>
        <taxon>Meloidogynidae</taxon>
        <taxon>Meloidogyninae</taxon>
        <taxon>Meloidogyne</taxon>
    </lineage>
</organism>
<name>A0A1I8BEP3_MELHA</name>
<dbReference type="WBParaSite" id="MhA1_Contig2036.frz3.gene4">
    <property type="protein sequence ID" value="MhA1_Contig2036.frz3.gene4"/>
    <property type="gene ID" value="MhA1_Contig2036.frz3.gene4"/>
</dbReference>
<protein>
    <submittedName>
        <fullName evidence="3">Uncharacterized protein</fullName>
    </submittedName>
</protein>
<feature type="chain" id="PRO_5009315732" evidence="1">
    <location>
        <begin position="24"/>
        <end position="198"/>
    </location>
</feature>
<dbReference type="Proteomes" id="UP000095281">
    <property type="component" value="Unplaced"/>
</dbReference>
<evidence type="ECO:0000313" key="3">
    <source>
        <dbReference type="WBParaSite" id="MhA1_Contig2036.frz3.gene4"/>
    </source>
</evidence>
<accession>A0A1I8BEP3</accession>
<proteinExistence type="predicted"/>
<sequence>MIARYFTSILFILFFVHLSYVNAEKNHNETNTHIFLTDMTNTHDAIPYLNMDQCMLRPDQKEHGSFGLIFFRPDFYLCDKLLICYPSQLVGNNTRNGIIASIPYRLRESKPNNITKQCEEKRQEFCNEAKNKHLCSLGQPASTILHGIMLTTEYLTLDQTEVYVTTISLSITKKKFVFIYIYTKFVWSFVFRLQCLIS</sequence>
<dbReference type="AlphaFoldDB" id="A0A1I8BEP3"/>
<keyword evidence="2" id="KW-1185">Reference proteome</keyword>
<reference evidence="3" key="1">
    <citation type="submission" date="2016-11" db="UniProtKB">
        <authorList>
            <consortium name="WormBaseParasite"/>
        </authorList>
    </citation>
    <scope>IDENTIFICATION</scope>
</reference>
<evidence type="ECO:0000313" key="2">
    <source>
        <dbReference type="Proteomes" id="UP000095281"/>
    </source>
</evidence>